<evidence type="ECO:0000256" key="7">
    <source>
        <dbReference type="ARBA" id="ARBA00023033"/>
    </source>
</evidence>
<evidence type="ECO:0000256" key="3">
    <source>
        <dbReference type="ARBA" id="ARBA00022575"/>
    </source>
</evidence>
<dbReference type="Pfam" id="PF03060">
    <property type="entry name" value="NMO"/>
    <property type="match status" value="1"/>
</dbReference>
<proteinExistence type="inferred from homology"/>
<evidence type="ECO:0000256" key="2">
    <source>
        <dbReference type="ARBA" id="ARBA00009881"/>
    </source>
</evidence>
<sequence>MAADRLQPSDLDAPIVQAPLAGGPSTPALAIAVAEAGGLGTLAAGYKTPDAVAAEIAEIRAATDRPFGVNLFAPPATAIETAAVARYVEALRAGGLEPLGEPRHDDDAFAEKLDVLEAQRPAVVSFTFGCPSPAVVDRMRSAGCAVWVTITTPAEAATAAGAGADALVVQGVEAGGHRGSFSDAAPGDIGLLSLLQLVGAWVGLPMVAAGGIMTGRAIAAVLAAGADAAQLGSAFMRTPEAATSAPHRAALAGGGGGGDRPTGLTRAFSGRTARGIVNRFQREHPDAPSAYPEVHHVTSPLRAAARRAGDAESINLWAGQAYPLAREVPAAQLVRELAGDARARLRELS</sequence>
<name>A0A9E6XZD1_9ACTN</name>
<keyword evidence="7 10" id="KW-0503">Monooxygenase</keyword>
<dbReference type="PANTHER" id="PTHR42747">
    <property type="entry name" value="NITRONATE MONOOXYGENASE-RELATED"/>
    <property type="match status" value="1"/>
</dbReference>
<keyword evidence="11" id="KW-1185">Reference proteome</keyword>
<dbReference type="SUPFAM" id="SSF51412">
    <property type="entry name" value="Inosine monophosphate dehydrogenase (IMPDH)"/>
    <property type="match status" value="1"/>
</dbReference>
<keyword evidence="4" id="KW-0285">Flavoprotein</keyword>
<dbReference type="PANTHER" id="PTHR42747:SF3">
    <property type="entry name" value="NITRONATE MONOOXYGENASE-RELATED"/>
    <property type="match status" value="1"/>
</dbReference>
<protein>
    <recommendedName>
        <fullName evidence="8">Propionate 3-nitronate monooxygenase</fullName>
    </recommendedName>
</protein>
<dbReference type="Gene3D" id="3.20.20.70">
    <property type="entry name" value="Aldolase class I"/>
    <property type="match status" value="1"/>
</dbReference>
<gene>
    <name evidence="10" type="primary">nmoA</name>
    <name evidence="10" type="ORF">DSM104329_03244</name>
</gene>
<evidence type="ECO:0000256" key="6">
    <source>
        <dbReference type="ARBA" id="ARBA00023002"/>
    </source>
</evidence>
<dbReference type="GO" id="GO:0018580">
    <property type="term" value="F:nitronate monooxygenase activity"/>
    <property type="evidence" value="ECO:0007669"/>
    <property type="project" value="InterPro"/>
</dbReference>
<keyword evidence="5" id="KW-0288">FMN</keyword>
<dbReference type="CDD" id="cd04730">
    <property type="entry name" value="NPD_like"/>
    <property type="match status" value="1"/>
</dbReference>
<dbReference type="EMBL" id="CP087164">
    <property type="protein sequence ID" value="UGS36833.1"/>
    <property type="molecule type" value="Genomic_DNA"/>
</dbReference>
<evidence type="ECO:0000256" key="5">
    <source>
        <dbReference type="ARBA" id="ARBA00022643"/>
    </source>
</evidence>
<comment type="similarity">
    <text evidence="2">Belongs to the nitronate monooxygenase family. NMO class I subfamily.</text>
</comment>
<organism evidence="10 11">
    <name type="scientific">Capillimicrobium parvum</name>
    <dbReference type="NCBI Taxonomy" id="2884022"/>
    <lineage>
        <taxon>Bacteria</taxon>
        <taxon>Bacillati</taxon>
        <taxon>Actinomycetota</taxon>
        <taxon>Thermoleophilia</taxon>
        <taxon>Solirubrobacterales</taxon>
        <taxon>Capillimicrobiaceae</taxon>
        <taxon>Capillimicrobium</taxon>
    </lineage>
</organism>
<comment type="cofactor">
    <cofactor evidence="1">
        <name>FMN</name>
        <dbReference type="ChEBI" id="CHEBI:58210"/>
    </cofactor>
</comment>
<dbReference type="InterPro" id="IPR004136">
    <property type="entry name" value="NMO"/>
</dbReference>
<reference evidence="10" key="1">
    <citation type="journal article" date="2022" name="Int. J. Syst. Evol. Microbiol.">
        <title>Pseudomonas aegrilactucae sp. nov. and Pseudomonas morbosilactucae sp. nov., pathogens causing bacterial rot of lettuce in Japan.</title>
        <authorList>
            <person name="Sawada H."/>
            <person name="Fujikawa T."/>
            <person name="Satou M."/>
        </authorList>
    </citation>
    <scope>NUCLEOTIDE SEQUENCE</scope>
    <source>
        <strain evidence="10">0166_1</strain>
    </source>
</reference>
<dbReference type="InterPro" id="IPR013785">
    <property type="entry name" value="Aldolase_TIM"/>
</dbReference>
<dbReference type="GO" id="GO:0009636">
    <property type="term" value="P:response to toxic substance"/>
    <property type="evidence" value="ECO:0007669"/>
    <property type="project" value="UniProtKB-KW"/>
</dbReference>
<evidence type="ECO:0000313" key="10">
    <source>
        <dbReference type="EMBL" id="UGS36833.1"/>
    </source>
</evidence>
<dbReference type="RefSeq" id="WP_259310897.1">
    <property type="nucleotide sequence ID" value="NZ_CP087164.1"/>
</dbReference>
<comment type="catalytic activity">
    <reaction evidence="9">
        <text>3 propionate 3-nitronate + 3 O2 + H2O = 3 3-oxopropanoate + 2 nitrate + nitrite + H2O2 + 3 H(+)</text>
        <dbReference type="Rhea" id="RHEA:57332"/>
        <dbReference type="ChEBI" id="CHEBI:15377"/>
        <dbReference type="ChEBI" id="CHEBI:15378"/>
        <dbReference type="ChEBI" id="CHEBI:15379"/>
        <dbReference type="ChEBI" id="CHEBI:16240"/>
        <dbReference type="ChEBI" id="CHEBI:16301"/>
        <dbReference type="ChEBI" id="CHEBI:17632"/>
        <dbReference type="ChEBI" id="CHEBI:33190"/>
        <dbReference type="ChEBI" id="CHEBI:136067"/>
    </reaction>
</comment>
<evidence type="ECO:0000256" key="8">
    <source>
        <dbReference type="ARBA" id="ARBA00031155"/>
    </source>
</evidence>
<dbReference type="Proteomes" id="UP001162834">
    <property type="component" value="Chromosome"/>
</dbReference>
<keyword evidence="6 10" id="KW-0560">Oxidoreductase</keyword>
<evidence type="ECO:0000256" key="1">
    <source>
        <dbReference type="ARBA" id="ARBA00001917"/>
    </source>
</evidence>
<keyword evidence="3" id="KW-0216">Detoxification</keyword>
<accession>A0A9E6XZD1</accession>
<evidence type="ECO:0000313" key="11">
    <source>
        <dbReference type="Proteomes" id="UP001162834"/>
    </source>
</evidence>
<dbReference type="KEGG" id="sbae:DSM104329_03244"/>
<evidence type="ECO:0000256" key="4">
    <source>
        <dbReference type="ARBA" id="ARBA00022630"/>
    </source>
</evidence>
<evidence type="ECO:0000256" key="9">
    <source>
        <dbReference type="ARBA" id="ARBA00049401"/>
    </source>
</evidence>
<dbReference type="AlphaFoldDB" id="A0A9E6XZD1"/>